<proteinExistence type="predicted"/>
<dbReference type="NCBIfam" id="TIGR01549">
    <property type="entry name" value="HAD-SF-IA-v1"/>
    <property type="match status" value="1"/>
</dbReference>
<dbReference type="InterPro" id="IPR036412">
    <property type="entry name" value="HAD-like_sf"/>
</dbReference>
<dbReference type="PRINTS" id="PR00413">
    <property type="entry name" value="HADHALOGNASE"/>
</dbReference>
<evidence type="ECO:0000313" key="1">
    <source>
        <dbReference type="EMBL" id="MFD1945902.1"/>
    </source>
</evidence>
<reference evidence="2" key="1">
    <citation type="journal article" date="2019" name="Int. J. Syst. Evol. Microbiol.">
        <title>The Global Catalogue of Microorganisms (GCM) 10K type strain sequencing project: providing services to taxonomists for standard genome sequencing and annotation.</title>
        <authorList>
            <consortium name="The Broad Institute Genomics Platform"/>
            <consortium name="The Broad Institute Genome Sequencing Center for Infectious Disease"/>
            <person name="Wu L."/>
            <person name="Ma J."/>
        </authorList>
    </citation>
    <scope>NUCLEOTIDE SEQUENCE [LARGE SCALE GENOMIC DNA]</scope>
    <source>
        <strain evidence="2">CGMCC 1.12477</strain>
    </source>
</reference>
<dbReference type="PANTHER" id="PTHR43611:SF3">
    <property type="entry name" value="FLAVIN MONONUCLEOTIDE HYDROLASE 1, CHLOROPLATIC"/>
    <property type="match status" value="1"/>
</dbReference>
<dbReference type="RefSeq" id="WP_343915187.1">
    <property type="nucleotide sequence ID" value="NZ_BAAAJT010000002.1"/>
</dbReference>
<dbReference type="InterPro" id="IPR006439">
    <property type="entry name" value="HAD-SF_hydro_IA"/>
</dbReference>
<dbReference type="InterPro" id="IPR023214">
    <property type="entry name" value="HAD_sf"/>
</dbReference>
<dbReference type="EMBL" id="JBHUGD010000001">
    <property type="protein sequence ID" value="MFD1945902.1"/>
    <property type="molecule type" value="Genomic_DNA"/>
</dbReference>
<accession>A0ABW4TH01</accession>
<gene>
    <name evidence="1" type="ORF">ACFSDE_03805</name>
</gene>
<comment type="caution">
    <text evidence="1">The sequence shown here is derived from an EMBL/GenBank/DDBJ whole genome shotgun (WGS) entry which is preliminary data.</text>
</comment>
<dbReference type="Proteomes" id="UP001597351">
    <property type="component" value="Unassembled WGS sequence"/>
</dbReference>
<organism evidence="1 2">
    <name type="scientific">Nocardioides aestuarii</name>
    <dbReference type="NCBI Taxonomy" id="252231"/>
    <lineage>
        <taxon>Bacteria</taxon>
        <taxon>Bacillati</taxon>
        <taxon>Actinomycetota</taxon>
        <taxon>Actinomycetes</taxon>
        <taxon>Propionibacteriales</taxon>
        <taxon>Nocardioidaceae</taxon>
        <taxon>Nocardioides</taxon>
    </lineage>
</organism>
<dbReference type="GO" id="GO:0016787">
    <property type="term" value="F:hydrolase activity"/>
    <property type="evidence" value="ECO:0007669"/>
    <property type="project" value="UniProtKB-KW"/>
</dbReference>
<dbReference type="Pfam" id="PF00702">
    <property type="entry name" value="Hydrolase"/>
    <property type="match status" value="1"/>
</dbReference>
<dbReference type="PANTHER" id="PTHR43611">
    <property type="entry name" value="ALPHA-D-GLUCOSE 1-PHOSPHATE PHOSPHATASE"/>
    <property type="match status" value="1"/>
</dbReference>
<evidence type="ECO:0000313" key="2">
    <source>
        <dbReference type="Proteomes" id="UP001597351"/>
    </source>
</evidence>
<dbReference type="NCBIfam" id="TIGR01509">
    <property type="entry name" value="HAD-SF-IA-v3"/>
    <property type="match status" value="1"/>
</dbReference>
<sequence>MATERVEAVVLDIGGVLEVNDDALFPPEIPDVGLLQGDALRGKVSPEQVRTAWQHGLGLDDAGVDDLLARFWRWYVGELDVGMAQWFAALRGRGYRTGILSNSGPGAREAERHHGFEDMADVLVYSHEVGMAKPDREVFDHTACELGVDPGRIVFLDDWEGAVEGARSAGWRAVLHEETARSIRDIESLLAGGAR</sequence>
<keyword evidence="1" id="KW-0378">Hydrolase</keyword>
<keyword evidence="2" id="KW-1185">Reference proteome</keyword>
<name>A0ABW4TH01_9ACTN</name>
<protein>
    <submittedName>
        <fullName evidence="1">HAD-IA family hydrolase</fullName>
    </submittedName>
</protein>
<dbReference type="SUPFAM" id="SSF56784">
    <property type="entry name" value="HAD-like"/>
    <property type="match status" value="1"/>
</dbReference>
<dbReference type="Gene3D" id="3.40.50.1000">
    <property type="entry name" value="HAD superfamily/HAD-like"/>
    <property type="match status" value="1"/>
</dbReference>